<dbReference type="InterPro" id="IPR011990">
    <property type="entry name" value="TPR-like_helical_dom_sf"/>
</dbReference>
<name>A0ABT8L3Q4_9BACT</name>
<evidence type="ECO:0000313" key="1">
    <source>
        <dbReference type="EMBL" id="MDN5212394.1"/>
    </source>
</evidence>
<dbReference type="Proteomes" id="UP001172083">
    <property type="component" value="Unassembled WGS sequence"/>
</dbReference>
<reference evidence="1" key="1">
    <citation type="submission" date="2023-06" db="EMBL/GenBank/DDBJ databases">
        <title>Genomic of Agaribacillus aureum.</title>
        <authorList>
            <person name="Wang G."/>
        </authorList>
    </citation>
    <scope>NUCLEOTIDE SEQUENCE</scope>
    <source>
        <strain evidence="1">BMA12</strain>
    </source>
</reference>
<dbReference type="PANTHER" id="PTHR37841:SF1">
    <property type="entry name" value="DUF3298 DOMAIN-CONTAINING PROTEIN"/>
    <property type="match status" value="1"/>
</dbReference>
<dbReference type="InterPro" id="IPR032774">
    <property type="entry name" value="WG_beta_rep"/>
</dbReference>
<dbReference type="RefSeq" id="WP_346757711.1">
    <property type="nucleotide sequence ID" value="NZ_JAUJEB010000001.1"/>
</dbReference>
<sequence length="880" mass="101920">MRRSSLVLVLIFFSLFEGVFAQNSKRALNLLEKKDYLKAEQTFKKAIEKDSINPGAYYVHSLLYLTDSFPRYSLDSSYLLILKALDHYTIADPKEIERLNKIEISDITLQSQKRKIDSLAFQQSVSVNKEAYYNLFLEKHATALQVAEAKILRNKVAYQEAKDINTYQSYKKFMDKYPEALEFRKAEDNYNQLLFAEKTKDGSLRHYQQFLSDFPQTPYRTIIEKHIFEMITADNEKTSYEDFIQQYPKSKWIKKALDYLYYHYQKGGMSDDFLTKFSNIPSTDSIKNAVSIHESMLFPILENQQYKFIDQTGKLWDKLVLDSDIEESYYCEGVKEDFMMVGYPSHKAIITKTGKKIYEGRFETAEPIGFGFLKITNRKKCGVIHRSGWEVLPMEWDDITLISDQYLAVEKNGLLGLCTLSGRVLFTPQFQDVTGDGDYYMFTKEDKIAITNKHMLTALLEANNFHLDHVYDDYQVVNQHYIIGIRGAEECLINSKLEVVIPMSQQKIYDRSGGWYVVKPDTFLSYNDQLKPTFTAPYDKYQLNDGRVALKKDQRWALFNFVQATDTDFAFDSLQFLSKNITYLVKDGEGLIYLSNGQEIKIKENQSFQLIHANAGNNLPDSSEYVLVFDTKKRTTTVYNARGDKIKGLTNTQINSLYGSHFIIEKNGKKGIMNKDGKTLLPAYYDAIGKPKNGTYSLLRSNKFGLFDPTREFTIRPSYQSALSGYNKSLLIANKSDKKGLIDLENKAQTPFIFEKINFWNDSLALVYKDNYWGIYDIYDNEYRIENIISLQLTGDTLETKAIVLGEKGYGVLSNKSGMIISPTFDDLQIIGGDDVYLYFCEKYVKEADLYVVVYYDKTGKRIWRQVYDSNVYDRIYCDN</sequence>
<proteinExistence type="predicted"/>
<dbReference type="Pfam" id="PF14903">
    <property type="entry name" value="WG_beta_rep"/>
    <property type="match status" value="3"/>
</dbReference>
<keyword evidence="2" id="KW-1185">Reference proteome</keyword>
<comment type="caution">
    <text evidence="1">The sequence shown here is derived from an EMBL/GenBank/DDBJ whole genome shotgun (WGS) entry which is preliminary data.</text>
</comment>
<evidence type="ECO:0000313" key="2">
    <source>
        <dbReference type="Proteomes" id="UP001172083"/>
    </source>
</evidence>
<gene>
    <name evidence="1" type="ORF">QQ020_10070</name>
</gene>
<accession>A0ABT8L3Q4</accession>
<dbReference type="EMBL" id="JAUJEB010000001">
    <property type="protein sequence ID" value="MDN5212394.1"/>
    <property type="molecule type" value="Genomic_DNA"/>
</dbReference>
<dbReference type="PANTHER" id="PTHR37841">
    <property type="entry name" value="GLR2918 PROTEIN"/>
    <property type="match status" value="1"/>
</dbReference>
<protein>
    <submittedName>
        <fullName evidence="1">WG repeat-containing protein</fullName>
    </submittedName>
</protein>
<organism evidence="1 2">
    <name type="scientific">Agaribacillus aureus</name>
    <dbReference type="NCBI Taxonomy" id="3051825"/>
    <lineage>
        <taxon>Bacteria</taxon>
        <taxon>Pseudomonadati</taxon>
        <taxon>Bacteroidota</taxon>
        <taxon>Cytophagia</taxon>
        <taxon>Cytophagales</taxon>
        <taxon>Splendidivirgaceae</taxon>
        <taxon>Agaribacillus</taxon>
    </lineage>
</organism>
<dbReference type="Gene3D" id="1.25.40.10">
    <property type="entry name" value="Tetratricopeptide repeat domain"/>
    <property type="match status" value="1"/>
</dbReference>